<reference evidence="1" key="1">
    <citation type="submission" date="2022-01" db="EMBL/GenBank/DDBJ databases">
        <title>Comparative genomics reveals a dynamic genome evolution in the ectomycorrhizal milk-cap (Lactarius) mushrooms.</title>
        <authorList>
            <consortium name="DOE Joint Genome Institute"/>
            <person name="Lebreton A."/>
            <person name="Tang N."/>
            <person name="Kuo A."/>
            <person name="LaButti K."/>
            <person name="Drula E."/>
            <person name="Barry K."/>
            <person name="Clum A."/>
            <person name="Lipzen A."/>
            <person name="Mousain D."/>
            <person name="Ng V."/>
            <person name="Wang R."/>
            <person name="Wang X."/>
            <person name="Dai Y."/>
            <person name="Henrissat B."/>
            <person name="Grigoriev I.V."/>
            <person name="Guerin-Laguette A."/>
            <person name="Yu F."/>
            <person name="Martin F.M."/>
        </authorList>
    </citation>
    <scope>NUCLEOTIDE SEQUENCE</scope>
    <source>
        <strain evidence="1">QP</strain>
    </source>
</reference>
<gene>
    <name evidence="1" type="ORF">EDB92DRAFT_1801297</name>
</gene>
<accession>A0AAD4LDD3</accession>
<proteinExistence type="predicted"/>
<comment type="caution">
    <text evidence="1">The sequence shown here is derived from an EMBL/GenBank/DDBJ whole genome shotgun (WGS) entry which is preliminary data.</text>
</comment>
<evidence type="ECO:0000313" key="2">
    <source>
        <dbReference type="Proteomes" id="UP001201163"/>
    </source>
</evidence>
<feature type="non-terminal residue" evidence="1">
    <location>
        <position position="1"/>
    </location>
</feature>
<dbReference type="SUPFAM" id="SSF53098">
    <property type="entry name" value="Ribonuclease H-like"/>
    <property type="match status" value="1"/>
</dbReference>
<keyword evidence="2" id="KW-1185">Reference proteome</keyword>
<protein>
    <submittedName>
        <fullName evidence="1">Uncharacterized protein</fullName>
    </submittedName>
</protein>
<evidence type="ECO:0000313" key="1">
    <source>
        <dbReference type="EMBL" id="KAH8987625.1"/>
    </source>
</evidence>
<name>A0AAD4LDD3_9AGAM</name>
<dbReference type="AlphaFoldDB" id="A0AAD4LDD3"/>
<organism evidence="1 2">
    <name type="scientific">Lactarius akahatsu</name>
    <dbReference type="NCBI Taxonomy" id="416441"/>
    <lineage>
        <taxon>Eukaryota</taxon>
        <taxon>Fungi</taxon>
        <taxon>Dikarya</taxon>
        <taxon>Basidiomycota</taxon>
        <taxon>Agaricomycotina</taxon>
        <taxon>Agaricomycetes</taxon>
        <taxon>Russulales</taxon>
        <taxon>Russulaceae</taxon>
        <taxon>Lactarius</taxon>
    </lineage>
</organism>
<dbReference type="Proteomes" id="UP001201163">
    <property type="component" value="Unassembled WGS sequence"/>
</dbReference>
<dbReference type="EMBL" id="JAKELL010000046">
    <property type="protein sequence ID" value="KAH8987625.1"/>
    <property type="molecule type" value="Genomic_DNA"/>
</dbReference>
<sequence>INVSTTKLRKLAFALENSTTKLLPAWYKTLVSLNLPRRMMPRDVATRWNSTYDMLEFAIQYRPAIDLMTAVREELRKYKLVSEEWRIAKELQDVLKVSHFFFFRRSVLSV</sequence>
<dbReference type="InterPro" id="IPR012337">
    <property type="entry name" value="RNaseH-like_sf"/>
</dbReference>